<dbReference type="SUPFAM" id="SSF141868">
    <property type="entry name" value="EAL domain-like"/>
    <property type="match status" value="1"/>
</dbReference>
<feature type="domain" description="EAL" evidence="1">
    <location>
        <begin position="147"/>
        <end position="401"/>
    </location>
</feature>
<dbReference type="PANTHER" id="PTHR44757">
    <property type="entry name" value="DIGUANYLATE CYCLASE DGCP"/>
    <property type="match status" value="1"/>
</dbReference>
<evidence type="ECO:0000259" key="1">
    <source>
        <dbReference type="PROSITE" id="PS50883"/>
    </source>
</evidence>
<dbReference type="PANTHER" id="PTHR44757:SF2">
    <property type="entry name" value="BIOFILM ARCHITECTURE MAINTENANCE PROTEIN MBAA"/>
    <property type="match status" value="1"/>
</dbReference>
<dbReference type="InterPro" id="IPR052155">
    <property type="entry name" value="Biofilm_reg_signaling"/>
</dbReference>
<sequence length="405" mass="46191">MKTLTTVLFASDITKRISLISTLRTLGIVKLHVYNSDYNIPTPFPLLNDLDIVVCDSFSNLEEFKKFTSLLNRFDFFTVIESEKLNKALKWGIKKLLINSKKYHGGYYRDAIAEPQMFSLLNKTATLKKIQQHNNTDHKYWTTETPQYISTQNIPDSENQDTDNLVVLYRPRFNLSTNKICGMRALPFHINSDKELILLSDDSKPHDGANSNLNAFIKTFNQGIQLHRHVRNMGETLSFTYTINPASLQEKDFSANLIKQIHHSGVPFNEIILEITGAGELHIDTQTINNITTLTYYNVQLSLCDFGICSTSIQILSELPFSSLKVTPYLTKRLHHSTHYNIMKFLVSMASTLNVKLIADGVKTEQQRTNLQCLGVDIAEGDFYHKPMHADRVLSLILEIQSINQ</sequence>
<gene>
    <name evidence="2" type="ORF">I5R27_08895</name>
</gene>
<dbReference type="InterPro" id="IPR035919">
    <property type="entry name" value="EAL_sf"/>
</dbReference>
<proteinExistence type="predicted"/>
<dbReference type="Proteomes" id="UP000594467">
    <property type="component" value="Chromosome"/>
</dbReference>
<dbReference type="SMART" id="SM00052">
    <property type="entry name" value="EAL"/>
    <property type="match status" value="1"/>
</dbReference>
<dbReference type="Pfam" id="PF00563">
    <property type="entry name" value="EAL"/>
    <property type="match status" value="1"/>
</dbReference>
<dbReference type="AlphaFoldDB" id="A0A9Q6VQA6"/>
<evidence type="ECO:0000313" key="3">
    <source>
        <dbReference type="Proteomes" id="UP000594467"/>
    </source>
</evidence>
<accession>A0A9Q6VQA6</accession>
<dbReference type="Gene3D" id="3.20.20.450">
    <property type="entry name" value="EAL domain"/>
    <property type="match status" value="1"/>
</dbReference>
<dbReference type="CDD" id="cd01948">
    <property type="entry name" value="EAL"/>
    <property type="match status" value="1"/>
</dbReference>
<dbReference type="InterPro" id="IPR001633">
    <property type="entry name" value="EAL_dom"/>
</dbReference>
<dbReference type="PROSITE" id="PS50883">
    <property type="entry name" value="EAL"/>
    <property type="match status" value="1"/>
</dbReference>
<protein>
    <submittedName>
        <fullName evidence="2">EAL domain-containing protein</fullName>
    </submittedName>
</protein>
<reference evidence="2 3" key="1">
    <citation type="submission" date="2020-11" db="EMBL/GenBank/DDBJ databases">
        <title>The Complete Genome of Pseudomonas fragi A13BB.</title>
        <authorList>
            <person name="Awolope O.K."/>
            <person name="O'Driscoll N.H."/>
            <person name="Di Salvo A."/>
            <person name="Lamb A.J."/>
        </authorList>
    </citation>
    <scope>NUCLEOTIDE SEQUENCE [LARGE SCALE GENOMIC DNA]</scope>
    <source>
        <strain evidence="2 3">A13BB</strain>
    </source>
</reference>
<organism evidence="2 3">
    <name type="scientific">Pseudomonas fragi</name>
    <dbReference type="NCBI Taxonomy" id="296"/>
    <lineage>
        <taxon>Bacteria</taxon>
        <taxon>Pseudomonadati</taxon>
        <taxon>Pseudomonadota</taxon>
        <taxon>Gammaproteobacteria</taxon>
        <taxon>Pseudomonadales</taxon>
        <taxon>Pseudomonadaceae</taxon>
        <taxon>Pseudomonas</taxon>
    </lineage>
</organism>
<evidence type="ECO:0000313" key="2">
    <source>
        <dbReference type="EMBL" id="QPL33183.1"/>
    </source>
</evidence>
<name>A0A9Q6VQA6_PSEFR</name>
<dbReference type="RefSeq" id="WP_196884287.1">
    <property type="nucleotide sequence ID" value="NZ_CP065202.1"/>
</dbReference>
<dbReference type="EMBL" id="CP065202">
    <property type="protein sequence ID" value="QPL33183.1"/>
    <property type="molecule type" value="Genomic_DNA"/>
</dbReference>